<feature type="transmembrane region" description="Helical" evidence="1">
    <location>
        <begin position="72"/>
        <end position="90"/>
    </location>
</feature>
<evidence type="ECO:0000256" key="1">
    <source>
        <dbReference type="SAM" id="Phobius"/>
    </source>
</evidence>
<organism evidence="2 3">
    <name type="scientific">Falsiroseomonas oleicola</name>
    <dbReference type="NCBI Taxonomy" id="2801474"/>
    <lineage>
        <taxon>Bacteria</taxon>
        <taxon>Pseudomonadati</taxon>
        <taxon>Pseudomonadota</taxon>
        <taxon>Alphaproteobacteria</taxon>
        <taxon>Acetobacterales</taxon>
        <taxon>Roseomonadaceae</taxon>
        <taxon>Falsiroseomonas</taxon>
    </lineage>
</organism>
<keyword evidence="3" id="KW-1185">Reference proteome</keyword>
<keyword evidence="1" id="KW-0472">Membrane</keyword>
<name>A0ABS6H6J7_9PROT</name>
<keyword evidence="1" id="KW-1133">Transmembrane helix</keyword>
<evidence type="ECO:0000313" key="2">
    <source>
        <dbReference type="EMBL" id="MBU8543383.1"/>
    </source>
</evidence>
<dbReference type="EMBL" id="JAERQM010000001">
    <property type="protein sequence ID" value="MBU8543383.1"/>
    <property type="molecule type" value="Genomic_DNA"/>
</dbReference>
<sequence length="248" mass="27489">MQMSHILAAATLLAAILYLGAIHRAAARARRRHHQGEARHVAARIFPPHHQPGEARRFWLWLGGLAIDQPRALPFLAAILAGGATLLLALDPILDDPILWGRLLPPAWRAALPDWLKLAWAVGVLGLVLGHALWIFLRAPRHLSRHWLLLHPDGAITALGAELPRIDPTRPRRCEEGITSRLQPDRRAEGAVLEQDGVVIGFVANPHTPRAGSLRPLAVTPPEWWRVELEPESDTVLTFLRRHHPPAG</sequence>
<gene>
    <name evidence="2" type="ORF">JJQ90_06675</name>
</gene>
<keyword evidence="1" id="KW-0812">Transmembrane</keyword>
<dbReference type="Proteomes" id="UP000689967">
    <property type="component" value="Unassembled WGS sequence"/>
</dbReference>
<evidence type="ECO:0000313" key="3">
    <source>
        <dbReference type="Proteomes" id="UP000689967"/>
    </source>
</evidence>
<dbReference type="RefSeq" id="WP_216873648.1">
    <property type="nucleotide sequence ID" value="NZ_JAERQM010000001.1"/>
</dbReference>
<protein>
    <submittedName>
        <fullName evidence="2">Uncharacterized protein</fullName>
    </submittedName>
</protein>
<feature type="transmembrane region" description="Helical" evidence="1">
    <location>
        <begin position="6"/>
        <end position="26"/>
    </location>
</feature>
<comment type="caution">
    <text evidence="2">The sequence shown here is derived from an EMBL/GenBank/DDBJ whole genome shotgun (WGS) entry which is preliminary data.</text>
</comment>
<accession>A0ABS6H6J7</accession>
<reference evidence="2 3" key="1">
    <citation type="submission" date="2021-01" db="EMBL/GenBank/DDBJ databases">
        <title>Roseomonas sp. nov, a bacterium isolated from an oil production mixture in Yumen Oilfield.</title>
        <authorList>
            <person name="Wu D."/>
        </authorList>
    </citation>
    <scope>NUCLEOTIDE SEQUENCE [LARGE SCALE GENOMIC DNA]</scope>
    <source>
        <strain evidence="2 3">ROY-5-3</strain>
    </source>
</reference>
<proteinExistence type="predicted"/>
<feature type="transmembrane region" description="Helical" evidence="1">
    <location>
        <begin position="118"/>
        <end position="137"/>
    </location>
</feature>